<evidence type="ECO:0000259" key="2">
    <source>
        <dbReference type="Pfam" id="PF19031"/>
    </source>
</evidence>
<feature type="domain" description="CCZ1/INTU/HSP4 first Longin" evidence="2">
    <location>
        <begin position="3"/>
        <end position="116"/>
    </location>
</feature>
<evidence type="ECO:0000313" key="3">
    <source>
        <dbReference type="EMBL" id="CDF89675.1"/>
    </source>
</evidence>
<sequence length="548" mass="62468">MFQYITVFDPTRSHGEDDLHQQLLLYHSFEGSENSLNDKLGQIGVIQGLWSLTTTLSEDPEVKEKVVELEKNILLVIHVESRFFISLGLAHDGSTPYQFYLSHLWLCYRFFTLWHGNFSSFEDARELTNLLNEYFVPFWIDLQATPGAIVRKGVASLWPEHHRVAELDFSPSDQSWESLINQDILLESESYLGIKDILVYHLPPYGRGPGNKTQGLVRHFSSDLDITSHISNWLYHSHAVYDTLSSHVLASNTHYKETPAEANGEVAANTTGETILHNLTLPITLAYDAVQEVGATTGISSSISLFMDYFPKWTTSPMSAMVANDTITESLATAPPYGYLISPLCGRSLPDNYKMRIVHSQMGTPNEKTYNCLFWYYRDVVVVIVSEPTFEKIWDRQYLEDLSYKLFRSIERFYATAFQADAHSKKDPFGYALLSKHSGELRCSIPSCPNMGDKIYSTFLDQLPQDKLWELQLELVQFLQSLQNSRRLHEASEERLLRLSNGVVCFLRETPDELALVVANWFDETSQKGSTLISGLGPAATRWWLNRT</sequence>
<name>A0A8J2X834_ZYGB2</name>
<comment type="similarity">
    <text evidence="1">Belongs to the CCZ1 family.</text>
</comment>
<gene>
    <name evidence="3" type="ORF">BN860_09956g</name>
</gene>
<dbReference type="InterPro" id="IPR043987">
    <property type="entry name" value="CCZ1/INTU/HSP4_longin_1"/>
</dbReference>
<dbReference type="PANTHER" id="PTHR13056:SF0">
    <property type="entry name" value="VACUOLAR FUSION PROTEIN CCZ1 HOMOLOG-RELATED"/>
    <property type="match status" value="1"/>
</dbReference>
<dbReference type="GO" id="GO:0016192">
    <property type="term" value="P:vesicle-mediated transport"/>
    <property type="evidence" value="ECO:0007669"/>
    <property type="project" value="InterPro"/>
</dbReference>
<dbReference type="Pfam" id="PF19031">
    <property type="entry name" value="Intu_longin_1"/>
    <property type="match status" value="1"/>
</dbReference>
<dbReference type="InterPro" id="IPR013176">
    <property type="entry name" value="Ccz1"/>
</dbReference>
<organism evidence="3 4">
    <name type="scientific">Zygosaccharomyces bailii (strain CLIB 213 / ATCC 58445 / CBS 680 / BCRC 21525 / NBRC 1098 / NCYC 1416 / NRRL Y-2227)</name>
    <dbReference type="NCBI Taxonomy" id="1333698"/>
    <lineage>
        <taxon>Eukaryota</taxon>
        <taxon>Fungi</taxon>
        <taxon>Dikarya</taxon>
        <taxon>Ascomycota</taxon>
        <taxon>Saccharomycotina</taxon>
        <taxon>Saccharomycetes</taxon>
        <taxon>Saccharomycetales</taxon>
        <taxon>Saccharomycetaceae</taxon>
        <taxon>Zygosaccharomyces</taxon>
    </lineage>
</organism>
<evidence type="ECO:0000256" key="1">
    <source>
        <dbReference type="ARBA" id="ARBA00005352"/>
    </source>
</evidence>
<proteinExistence type="inferred from homology"/>
<dbReference type="GO" id="GO:0035658">
    <property type="term" value="C:Mon1-Ccz1 complex"/>
    <property type="evidence" value="ECO:0007669"/>
    <property type="project" value="InterPro"/>
</dbReference>
<reference evidence="4" key="1">
    <citation type="journal article" date="2013" name="Genome Announc.">
        <title>Genome sequence of the food spoilage yeast Zygosaccharomyces bailii CLIB 213(T).</title>
        <authorList>
            <person name="Galeote V."/>
            <person name="Bigey F."/>
            <person name="Devillers H."/>
            <person name="Neuveglise C."/>
            <person name="Dequin S."/>
        </authorList>
    </citation>
    <scope>NUCLEOTIDE SEQUENCE [LARGE SCALE GENOMIC DNA]</scope>
    <source>
        <strain evidence="4">CLIB 213 / ATCC 58445 / CBS 680 / CCRC 21525 / NBRC 1098 / NCYC 1416 / NRRL Y-2227</strain>
    </source>
</reference>
<protein>
    <submittedName>
        <fullName evidence="3">ZYBA0S04-09956g1_1</fullName>
    </submittedName>
</protein>
<accession>A0A8J2X834</accession>
<dbReference type="EMBL" id="HG316457">
    <property type="protein sequence ID" value="CDF89675.1"/>
    <property type="molecule type" value="Genomic_DNA"/>
</dbReference>
<dbReference type="AlphaFoldDB" id="A0A8J2X834"/>
<evidence type="ECO:0000313" key="4">
    <source>
        <dbReference type="Proteomes" id="UP000019375"/>
    </source>
</evidence>
<dbReference type="PANTHER" id="PTHR13056">
    <property type="entry name" value="VACUOLAR FUSION PROTEIN CCZ1 HOMOLOG-RELATED"/>
    <property type="match status" value="1"/>
</dbReference>
<dbReference type="OrthoDB" id="240546at2759"/>
<dbReference type="Proteomes" id="UP000019375">
    <property type="component" value="Unassembled WGS sequence"/>
</dbReference>
<keyword evidence="4" id="KW-1185">Reference proteome</keyword>